<dbReference type="STRING" id="1217799.DEALK_05800"/>
<keyword evidence="1" id="KW-0472">Membrane</keyword>
<dbReference type="AlphaFoldDB" id="A0A0W0GGR1"/>
<protein>
    <submittedName>
        <fullName evidence="2">Uncharacterized protein</fullName>
    </submittedName>
</protein>
<proteinExistence type="predicted"/>
<reference evidence="2 3" key="1">
    <citation type="submission" date="2015-06" db="EMBL/GenBank/DDBJ databases">
        <title>Genome sequence of the organohalide-respiring Dehalogenimonas alkenigignens type strain (IP3-3T).</title>
        <authorList>
            <person name="Key T.A."/>
            <person name="Richmond D.P."/>
            <person name="Bowman K.S."/>
            <person name="Cho Y.-J."/>
            <person name="Chun J."/>
            <person name="da Costa M.S."/>
            <person name="Rainey F.A."/>
            <person name="Moe W.M."/>
        </authorList>
    </citation>
    <scope>NUCLEOTIDE SEQUENCE [LARGE SCALE GENOMIC DNA]</scope>
    <source>
        <strain evidence="2 3">IP3-3</strain>
    </source>
</reference>
<keyword evidence="3" id="KW-1185">Reference proteome</keyword>
<gene>
    <name evidence="2" type="ORF">DEALK_05800</name>
</gene>
<keyword evidence="1" id="KW-0812">Transmembrane</keyword>
<evidence type="ECO:0000256" key="1">
    <source>
        <dbReference type="SAM" id="Phobius"/>
    </source>
</evidence>
<dbReference type="Proteomes" id="UP000053947">
    <property type="component" value="Unassembled WGS sequence"/>
</dbReference>
<name>A0A0W0GGR1_9CHLR</name>
<feature type="transmembrane region" description="Helical" evidence="1">
    <location>
        <begin position="12"/>
        <end position="32"/>
    </location>
</feature>
<accession>A0A0W0GGR1</accession>
<evidence type="ECO:0000313" key="3">
    <source>
        <dbReference type="Proteomes" id="UP000053947"/>
    </source>
</evidence>
<organism evidence="2 3">
    <name type="scientific">Dehalogenimonas alkenigignens</name>
    <dbReference type="NCBI Taxonomy" id="1217799"/>
    <lineage>
        <taxon>Bacteria</taxon>
        <taxon>Bacillati</taxon>
        <taxon>Chloroflexota</taxon>
        <taxon>Dehalococcoidia</taxon>
        <taxon>Dehalococcoidales</taxon>
        <taxon>Dehalococcoidaceae</taxon>
        <taxon>Dehalogenimonas</taxon>
    </lineage>
</organism>
<sequence>MNEKNNRLKRTAWILRLLAIVSFGVIGADIAISEISNLR</sequence>
<keyword evidence="1" id="KW-1133">Transmembrane helix</keyword>
<dbReference type="EMBL" id="LFDV01000002">
    <property type="protein sequence ID" value="KTB47735.1"/>
    <property type="molecule type" value="Genomic_DNA"/>
</dbReference>
<evidence type="ECO:0000313" key="2">
    <source>
        <dbReference type="EMBL" id="KTB47735.1"/>
    </source>
</evidence>
<comment type="caution">
    <text evidence="2">The sequence shown here is derived from an EMBL/GenBank/DDBJ whole genome shotgun (WGS) entry which is preliminary data.</text>
</comment>